<dbReference type="Proteomes" id="UP000788993">
    <property type="component" value="Unassembled WGS sequence"/>
</dbReference>
<reference evidence="3" key="1">
    <citation type="journal article" date="2021" name="Open Biol.">
        <title>Shared evolutionary footprints suggest mitochondrial oxidative damage underlies multiple complex I losses in fungi.</title>
        <authorList>
            <person name="Schikora-Tamarit M.A."/>
            <person name="Marcet-Houben M."/>
            <person name="Nosek J."/>
            <person name="Gabaldon T."/>
        </authorList>
    </citation>
    <scope>NUCLEOTIDE SEQUENCE</scope>
    <source>
        <strain evidence="3">NCAIM Y.01608</strain>
    </source>
</reference>
<accession>A0A9P8PTC6</accession>
<keyword evidence="4" id="KW-1185">Reference proteome</keyword>
<proteinExistence type="predicted"/>
<sequence length="352" mass="40208">MTQLKDKLRELRELTEALYRDFGLKCEYTLSDTKDALLPPESDNVPKDADLSGSSVDETSVIESTFKTIEIDPSDSREVDEYLVQCFDEFQQIPCKLLAKAWIRLIEPKKQSRYPYKLGDRSKPLWWPETCRHKEPDHLRKEERIDLLVCIVKTFRFRAKDLIVTAESVGDFSIAQGEHTKVGRLSRRKLDILIEMFKVLNTAPGSGPVMVSKPGKKYSSKVYTKKVLQRKLESEQRENVPPEQQSLPPKTPSPRRVLGAPLIPSNMRQTSTPEMNFQSHDFGHENIEPSLGSRNPLSLLTPNNFNLLLLYGSSSTDFGGLFQANENTRSAQRATYFQRVDQFDSDETTSEC</sequence>
<dbReference type="Pfam" id="PF11001">
    <property type="entry name" value="AFUB_07903_YDR124W_hel"/>
    <property type="match status" value="1"/>
</dbReference>
<dbReference type="InterPro" id="IPR047092">
    <property type="entry name" value="AFUB_07903/YDR124W-like_hel"/>
</dbReference>
<evidence type="ECO:0000313" key="3">
    <source>
        <dbReference type="EMBL" id="KAH3677906.1"/>
    </source>
</evidence>
<feature type="region of interest" description="Disordered" evidence="1">
    <location>
        <begin position="35"/>
        <end position="54"/>
    </location>
</feature>
<protein>
    <recommendedName>
        <fullName evidence="2">Subtelomeric hrmA-associated cluster protein AFUB-079030/YDR124W-like helical bundle domain-containing protein</fullName>
    </recommendedName>
</protein>
<name>A0A9P8PTC6_9ASCO</name>
<comment type="caution">
    <text evidence="3">The sequence shown here is derived from an EMBL/GenBank/DDBJ whole genome shotgun (WGS) entry which is preliminary data.</text>
</comment>
<gene>
    <name evidence="3" type="ORF">OGATHE_000560</name>
</gene>
<dbReference type="PANTHER" id="PTHR36102:SF1">
    <property type="entry name" value="YDR124W-LIKE HELICAL BUNDLE DOMAIN-CONTAINING PROTEIN"/>
    <property type="match status" value="1"/>
</dbReference>
<dbReference type="EMBL" id="JAEUBD010000095">
    <property type="protein sequence ID" value="KAH3677906.1"/>
    <property type="molecule type" value="Genomic_DNA"/>
</dbReference>
<reference evidence="3" key="2">
    <citation type="submission" date="2021-01" db="EMBL/GenBank/DDBJ databases">
        <authorList>
            <person name="Schikora-Tamarit M.A."/>
        </authorList>
    </citation>
    <scope>NUCLEOTIDE SEQUENCE</scope>
    <source>
        <strain evidence="3">NCAIM Y.01608</strain>
    </source>
</reference>
<organism evidence="3 4">
    <name type="scientific">Ogataea polymorpha</name>
    <dbReference type="NCBI Taxonomy" id="460523"/>
    <lineage>
        <taxon>Eukaryota</taxon>
        <taxon>Fungi</taxon>
        <taxon>Dikarya</taxon>
        <taxon>Ascomycota</taxon>
        <taxon>Saccharomycotina</taxon>
        <taxon>Pichiomycetes</taxon>
        <taxon>Pichiales</taxon>
        <taxon>Pichiaceae</taxon>
        <taxon>Ogataea</taxon>
    </lineage>
</organism>
<dbReference type="PANTHER" id="PTHR36102">
    <property type="entry name" value="CHROMOSOME 10, WHOLE GENOME SHOTGUN SEQUENCE"/>
    <property type="match status" value="1"/>
</dbReference>
<dbReference type="InterPro" id="IPR021264">
    <property type="entry name" value="AFUB_079030/YDR124W-like"/>
</dbReference>
<evidence type="ECO:0000259" key="2">
    <source>
        <dbReference type="Pfam" id="PF11001"/>
    </source>
</evidence>
<evidence type="ECO:0000256" key="1">
    <source>
        <dbReference type="SAM" id="MobiDB-lite"/>
    </source>
</evidence>
<feature type="region of interest" description="Disordered" evidence="1">
    <location>
        <begin position="231"/>
        <end position="259"/>
    </location>
</feature>
<dbReference type="AlphaFoldDB" id="A0A9P8PTC6"/>
<feature type="compositionally biased region" description="Basic and acidic residues" evidence="1">
    <location>
        <begin position="231"/>
        <end position="240"/>
    </location>
</feature>
<evidence type="ECO:0000313" key="4">
    <source>
        <dbReference type="Proteomes" id="UP000788993"/>
    </source>
</evidence>
<feature type="domain" description="Subtelomeric hrmA-associated cluster protein AFUB-079030/YDR124W-like helical bundle" evidence="2">
    <location>
        <begin position="74"/>
        <end position="200"/>
    </location>
</feature>